<protein>
    <submittedName>
        <fullName evidence="1">Uncharacterized protein</fullName>
    </submittedName>
</protein>
<gene>
    <name evidence="1" type="ORF">NCGR_LOCUS50915</name>
</gene>
<evidence type="ECO:0000313" key="2">
    <source>
        <dbReference type="Proteomes" id="UP000604825"/>
    </source>
</evidence>
<evidence type="ECO:0000313" key="1">
    <source>
        <dbReference type="EMBL" id="CAD6267610.1"/>
    </source>
</evidence>
<accession>A0A811RCC0</accession>
<comment type="caution">
    <text evidence="1">The sequence shown here is derived from an EMBL/GenBank/DDBJ whole genome shotgun (WGS) entry which is preliminary data.</text>
</comment>
<reference evidence="1" key="1">
    <citation type="submission" date="2020-10" db="EMBL/GenBank/DDBJ databases">
        <authorList>
            <person name="Han B."/>
            <person name="Lu T."/>
            <person name="Zhao Q."/>
            <person name="Huang X."/>
            <person name="Zhao Y."/>
        </authorList>
    </citation>
    <scope>NUCLEOTIDE SEQUENCE</scope>
</reference>
<dbReference type="AlphaFoldDB" id="A0A811RCC0"/>
<sequence>MSDNNSKKTDYLTDPMNPVNITSPLSIEKLLDDLRQKIQVKLVGDLEAFLAGCSKHGPGNITQYRESVFGEPSASTSAAPEVKTNEEVEDPNYTHVDYAKMLHDNENI</sequence>
<dbReference type="EMBL" id="CAJGYO010000014">
    <property type="protein sequence ID" value="CAD6267610.1"/>
    <property type="molecule type" value="Genomic_DNA"/>
</dbReference>
<keyword evidence="2" id="KW-1185">Reference proteome</keyword>
<organism evidence="1 2">
    <name type="scientific">Miscanthus lutarioriparius</name>
    <dbReference type="NCBI Taxonomy" id="422564"/>
    <lineage>
        <taxon>Eukaryota</taxon>
        <taxon>Viridiplantae</taxon>
        <taxon>Streptophyta</taxon>
        <taxon>Embryophyta</taxon>
        <taxon>Tracheophyta</taxon>
        <taxon>Spermatophyta</taxon>
        <taxon>Magnoliopsida</taxon>
        <taxon>Liliopsida</taxon>
        <taxon>Poales</taxon>
        <taxon>Poaceae</taxon>
        <taxon>PACMAD clade</taxon>
        <taxon>Panicoideae</taxon>
        <taxon>Andropogonodae</taxon>
        <taxon>Andropogoneae</taxon>
        <taxon>Saccharinae</taxon>
        <taxon>Miscanthus</taxon>
    </lineage>
</organism>
<dbReference type="Proteomes" id="UP000604825">
    <property type="component" value="Unassembled WGS sequence"/>
</dbReference>
<proteinExistence type="predicted"/>
<name>A0A811RCC0_9POAL</name>